<dbReference type="Pfam" id="PF24854">
    <property type="entry name" value="DUF7728"/>
    <property type="match status" value="1"/>
</dbReference>
<dbReference type="PANTHER" id="PTHR40622:SF1">
    <property type="match status" value="1"/>
</dbReference>
<keyword evidence="2" id="KW-0812">Transmembrane</keyword>
<feature type="transmembrane region" description="Helical" evidence="2">
    <location>
        <begin position="271"/>
        <end position="304"/>
    </location>
</feature>
<keyword evidence="6" id="KW-1185">Reference proteome</keyword>
<dbReference type="PANTHER" id="PTHR40622">
    <property type="match status" value="1"/>
</dbReference>
<evidence type="ECO:0000256" key="2">
    <source>
        <dbReference type="SAM" id="Phobius"/>
    </source>
</evidence>
<dbReference type="AlphaFoldDB" id="A0A0G4M177"/>
<evidence type="ECO:0000313" key="5">
    <source>
        <dbReference type="EMBL" id="CRK28027.1"/>
    </source>
</evidence>
<proteinExistence type="predicted"/>
<feature type="domain" description="DUF7728" evidence="4">
    <location>
        <begin position="52"/>
        <end position="201"/>
    </location>
</feature>
<accession>A0A0G4M177</accession>
<feature type="compositionally biased region" description="Basic and acidic residues" evidence="1">
    <location>
        <begin position="326"/>
        <end position="349"/>
    </location>
</feature>
<keyword evidence="3" id="KW-0732">Signal</keyword>
<evidence type="ECO:0000259" key="4">
    <source>
        <dbReference type="Pfam" id="PF24854"/>
    </source>
</evidence>
<evidence type="ECO:0000256" key="1">
    <source>
        <dbReference type="SAM" id="MobiDB-lite"/>
    </source>
</evidence>
<feature type="signal peptide" evidence="3">
    <location>
        <begin position="1"/>
        <end position="19"/>
    </location>
</feature>
<reference evidence="5 6" key="1">
    <citation type="submission" date="2015-05" db="EMBL/GenBank/DDBJ databases">
        <authorList>
            <person name="Wang D.B."/>
            <person name="Wang M."/>
        </authorList>
    </citation>
    <scope>NUCLEOTIDE SEQUENCE [LARGE SCALE GENOMIC DNA]</scope>
    <source>
        <strain evidence="5">VL1</strain>
    </source>
</reference>
<feature type="region of interest" description="Disordered" evidence="1">
    <location>
        <begin position="320"/>
        <end position="363"/>
    </location>
</feature>
<dbReference type="InterPro" id="IPR056145">
    <property type="entry name" value="DUF7728"/>
</dbReference>
<feature type="region of interest" description="Disordered" evidence="1">
    <location>
        <begin position="234"/>
        <end position="256"/>
    </location>
</feature>
<dbReference type="EMBL" id="CVQH01020607">
    <property type="protein sequence ID" value="CRK28027.1"/>
    <property type="molecule type" value="Genomic_DNA"/>
</dbReference>
<sequence length="363" mass="40084">MLWKHFTAAAGLAATAAHAFVVPEITGADKDIVNALPVHNALPFEITDSSVETRKLKLDCPGCPIKLGVDTKTDVKNHLDLVFTIDGSGPVDRLLVNDFALYPKTSSWYSSLRAPQVPDFIKEATKHRFKGTPRTPQLGYSLSTKSLAKEDADQQLELIQLDLQVIEVGNYFVDGIPNINVKLVKTPAGKLMIAAIDTVETRPADQTPEDECRTFACKFFKSLKNMRPGCGRKHGMGHAGHHTGHHGHHGHEHMRSHHTWRQLAKMITWGIILPIFVGLIAGVTVSIIGMAVGTAIVCLWRLVVRRESPWVRHQCRRRAQASPKASRHETAVAEEKSGLLESQADHDVADLPPYEEEPKATQP</sequence>
<keyword evidence="2" id="KW-0472">Membrane</keyword>
<evidence type="ECO:0000256" key="3">
    <source>
        <dbReference type="SAM" id="SignalP"/>
    </source>
</evidence>
<feature type="chain" id="PRO_5002567042" description="DUF7728 domain-containing protein" evidence="3">
    <location>
        <begin position="20"/>
        <end position="363"/>
    </location>
</feature>
<name>A0A0G4M177_VERLO</name>
<protein>
    <recommendedName>
        <fullName evidence="4">DUF7728 domain-containing protein</fullName>
    </recommendedName>
</protein>
<organism evidence="5 6">
    <name type="scientific">Verticillium longisporum</name>
    <name type="common">Verticillium dahliae var. longisporum</name>
    <dbReference type="NCBI Taxonomy" id="100787"/>
    <lineage>
        <taxon>Eukaryota</taxon>
        <taxon>Fungi</taxon>
        <taxon>Dikarya</taxon>
        <taxon>Ascomycota</taxon>
        <taxon>Pezizomycotina</taxon>
        <taxon>Sordariomycetes</taxon>
        <taxon>Hypocreomycetidae</taxon>
        <taxon>Glomerellales</taxon>
        <taxon>Plectosphaerellaceae</taxon>
        <taxon>Verticillium</taxon>
    </lineage>
</organism>
<gene>
    <name evidence="5" type="ORF">BN1708_015067</name>
</gene>
<dbReference type="Proteomes" id="UP000044602">
    <property type="component" value="Unassembled WGS sequence"/>
</dbReference>
<evidence type="ECO:0000313" key="6">
    <source>
        <dbReference type="Proteomes" id="UP000044602"/>
    </source>
</evidence>
<keyword evidence="2" id="KW-1133">Transmembrane helix</keyword>